<evidence type="ECO:0000313" key="1">
    <source>
        <dbReference type="WBParaSite" id="MCU_011691-RA"/>
    </source>
</evidence>
<accession>A0A5K3FTY5</accession>
<reference evidence="1" key="1">
    <citation type="submission" date="2019-11" db="UniProtKB">
        <authorList>
            <consortium name="WormBaseParasite"/>
        </authorList>
    </citation>
    <scope>IDENTIFICATION</scope>
</reference>
<organism evidence="1">
    <name type="scientific">Mesocestoides corti</name>
    <name type="common">Flatworm</name>
    <dbReference type="NCBI Taxonomy" id="53468"/>
    <lineage>
        <taxon>Eukaryota</taxon>
        <taxon>Metazoa</taxon>
        <taxon>Spiralia</taxon>
        <taxon>Lophotrochozoa</taxon>
        <taxon>Platyhelminthes</taxon>
        <taxon>Cestoda</taxon>
        <taxon>Eucestoda</taxon>
        <taxon>Cyclophyllidea</taxon>
        <taxon>Mesocestoididae</taxon>
        <taxon>Mesocestoides</taxon>
    </lineage>
</organism>
<sequence length="182" mass="21385">MVLCQRLIVYFYEMNEKVVLLFILGMGAVRLYEDYVDEVDRDDDEEEDRFKKRKISRRDVDNEPVPPYNTFETVVEVQLNNFSPKLMSTCSGIGPENCTCSRLFCYGGSCQKLEKFHQESKRDPRLCHFLEFSSFGLPIWVKICRQTVLWGQNLCECRRYLSDFDSVRNVTPNFVNGETFLP</sequence>
<proteinExistence type="predicted"/>
<dbReference type="WBParaSite" id="MCU_011691-RA">
    <property type="protein sequence ID" value="MCU_011691-RA"/>
    <property type="gene ID" value="MCU_011691"/>
</dbReference>
<name>A0A5K3FTY5_MESCO</name>
<protein>
    <submittedName>
        <fullName evidence="1">EGF-like domain-containing protein</fullName>
    </submittedName>
</protein>
<dbReference type="AlphaFoldDB" id="A0A5K3FTY5"/>